<reference evidence="3" key="1">
    <citation type="journal article" date="2017" name="bioRxiv">
        <title>Comparative analysis of the genomes of Stylophora pistillata and Acropora digitifera provides evidence for extensive differences between species of corals.</title>
        <authorList>
            <person name="Voolstra C.R."/>
            <person name="Li Y."/>
            <person name="Liew Y.J."/>
            <person name="Baumgarten S."/>
            <person name="Zoccola D."/>
            <person name="Flot J.-F."/>
            <person name="Tambutte S."/>
            <person name="Allemand D."/>
            <person name="Aranda M."/>
        </authorList>
    </citation>
    <scope>NUCLEOTIDE SEQUENCE [LARGE SCALE GENOMIC DNA]</scope>
</reference>
<evidence type="ECO:0008006" key="4">
    <source>
        <dbReference type="Google" id="ProtNLM"/>
    </source>
</evidence>
<name>A0A2B4T1F5_STYPI</name>
<evidence type="ECO:0000313" key="2">
    <source>
        <dbReference type="EMBL" id="PFX34455.1"/>
    </source>
</evidence>
<organism evidence="2 3">
    <name type="scientific">Stylophora pistillata</name>
    <name type="common">Smooth cauliflower coral</name>
    <dbReference type="NCBI Taxonomy" id="50429"/>
    <lineage>
        <taxon>Eukaryota</taxon>
        <taxon>Metazoa</taxon>
        <taxon>Cnidaria</taxon>
        <taxon>Anthozoa</taxon>
        <taxon>Hexacorallia</taxon>
        <taxon>Scleractinia</taxon>
        <taxon>Astrocoeniina</taxon>
        <taxon>Pocilloporidae</taxon>
        <taxon>Stylophora</taxon>
    </lineage>
</organism>
<feature type="region of interest" description="Disordered" evidence="1">
    <location>
        <begin position="1"/>
        <end position="32"/>
    </location>
</feature>
<sequence length="465" mass="50639">MSNPGTSGSDNRSIDHEDALNTEPLASDDSTSAARWAANEELSSFLELVARKPLTNFERKTMCCEYPRPNVDAVYTPELDDYSATLVQGGKAIDKDNCFLQDKVLDITGPLCMLFEHLTATSDSSKIPVQVALQPLLPFSEEETVAMDNEIKSLQDKGAIHKTPVSDKDPGIGRVLHCSSVGKPSKVSEISMEGHSVGIRLPSLWPSQCTESLHQAHETSGGDAAQNGRKANSLPRRHFDNGRKQTTCKSTCPVSSQYTGKSRLCGELREVSDASLPSDGIPRFPSGFNNYDSRVTPRRLWGPLEIDIFASLPIVPNPKVRKLEARFRSRHSGCFYPGLGSVAGLCPTESLGEYEKCTEAFRPNASNANISNKFFVSYIRPHRPVSSSTLAWWMKEALGAAKVDTSIFKAHSSWAAAATAAIEGGISLPQILTLADWSGPLTFNKLFYRPSFDAQPGRAVLGSSK</sequence>
<dbReference type="PANTHER" id="PTHR35617:SF3">
    <property type="entry name" value="CORE-BINDING (CB) DOMAIN-CONTAINING PROTEIN"/>
    <property type="match status" value="1"/>
</dbReference>
<dbReference type="PANTHER" id="PTHR35617">
    <property type="entry name" value="PHAGE_INTEGRASE DOMAIN-CONTAINING PROTEIN"/>
    <property type="match status" value="1"/>
</dbReference>
<accession>A0A2B4T1F5</accession>
<evidence type="ECO:0000313" key="3">
    <source>
        <dbReference type="Proteomes" id="UP000225706"/>
    </source>
</evidence>
<keyword evidence="3" id="KW-1185">Reference proteome</keyword>
<gene>
    <name evidence="2" type="ORF">AWC38_SpisGene717</name>
</gene>
<dbReference type="Proteomes" id="UP000225706">
    <property type="component" value="Unassembled WGS sequence"/>
</dbReference>
<dbReference type="AlphaFoldDB" id="A0A2B4T1F5"/>
<comment type="caution">
    <text evidence="2">The sequence shown here is derived from an EMBL/GenBank/DDBJ whole genome shotgun (WGS) entry which is preliminary data.</text>
</comment>
<feature type="region of interest" description="Disordered" evidence="1">
    <location>
        <begin position="212"/>
        <end position="246"/>
    </location>
</feature>
<proteinExistence type="predicted"/>
<evidence type="ECO:0000256" key="1">
    <source>
        <dbReference type="SAM" id="MobiDB-lite"/>
    </source>
</evidence>
<dbReference type="EMBL" id="LSMT01000004">
    <property type="protein sequence ID" value="PFX34455.1"/>
    <property type="molecule type" value="Genomic_DNA"/>
</dbReference>
<protein>
    <recommendedName>
        <fullName evidence="4">Tyr recombinase domain-containing protein</fullName>
    </recommendedName>
</protein>
<feature type="compositionally biased region" description="Polar residues" evidence="1">
    <location>
        <begin position="1"/>
        <end position="11"/>
    </location>
</feature>